<dbReference type="EMBL" id="BTGU01000037">
    <property type="protein sequence ID" value="GMN51263.1"/>
    <property type="molecule type" value="Genomic_DNA"/>
</dbReference>
<organism evidence="2 3">
    <name type="scientific">Ficus carica</name>
    <name type="common">Common fig</name>
    <dbReference type="NCBI Taxonomy" id="3494"/>
    <lineage>
        <taxon>Eukaryota</taxon>
        <taxon>Viridiplantae</taxon>
        <taxon>Streptophyta</taxon>
        <taxon>Embryophyta</taxon>
        <taxon>Tracheophyta</taxon>
        <taxon>Spermatophyta</taxon>
        <taxon>Magnoliopsida</taxon>
        <taxon>eudicotyledons</taxon>
        <taxon>Gunneridae</taxon>
        <taxon>Pentapetalae</taxon>
        <taxon>rosids</taxon>
        <taxon>fabids</taxon>
        <taxon>Rosales</taxon>
        <taxon>Moraceae</taxon>
        <taxon>Ficeae</taxon>
        <taxon>Ficus</taxon>
    </lineage>
</organism>
<accession>A0AA88D9T0</accession>
<feature type="compositionally biased region" description="Low complexity" evidence="1">
    <location>
        <begin position="73"/>
        <end position="83"/>
    </location>
</feature>
<reference evidence="2" key="1">
    <citation type="submission" date="2023-07" db="EMBL/GenBank/DDBJ databases">
        <title>draft genome sequence of fig (Ficus carica).</title>
        <authorList>
            <person name="Takahashi T."/>
            <person name="Nishimura K."/>
        </authorList>
    </citation>
    <scope>NUCLEOTIDE SEQUENCE</scope>
</reference>
<sequence length="161" mass="17616">MMGQLATSVQNLAVNIEKGRFPSQPLPNPKGVHGVGTSQSNQQEEAKLIMTLRKGKLFDIKVEVPIRKTSDVSSSGQGTTQDSSSKDLEESNPPAYIPKAPFPQRLAKPKQGSATNDIMEIFRQVSICWKRGDFGITEIKDSLLAVVEKQPISGIPDIREN</sequence>
<comment type="caution">
    <text evidence="2">The sequence shown here is derived from an EMBL/GenBank/DDBJ whole genome shotgun (WGS) entry which is preliminary data.</text>
</comment>
<evidence type="ECO:0000313" key="2">
    <source>
        <dbReference type="EMBL" id="GMN51263.1"/>
    </source>
</evidence>
<evidence type="ECO:0000313" key="3">
    <source>
        <dbReference type="Proteomes" id="UP001187192"/>
    </source>
</evidence>
<dbReference type="Proteomes" id="UP001187192">
    <property type="component" value="Unassembled WGS sequence"/>
</dbReference>
<feature type="region of interest" description="Disordered" evidence="1">
    <location>
        <begin position="19"/>
        <end position="43"/>
    </location>
</feature>
<keyword evidence="3" id="KW-1185">Reference proteome</keyword>
<name>A0AA88D9T0_FICCA</name>
<proteinExistence type="predicted"/>
<dbReference type="AlphaFoldDB" id="A0AA88D9T0"/>
<evidence type="ECO:0000256" key="1">
    <source>
        <dbReference type="SAM" id="MobiDB-lite"/>
    </source>
</evidence>
<protein>
    <submittedName>
        <fullName evidence="2">Uncharacterized protein</fullName>
    </submittedName>
</protein>
<gene>
    <name evidence="2" type="ORF">TIFTF001_020418</name>
</gene>
<feature type="region of interest" description="Disordered" evidence="1">
    <location>
        <begin position="68"/>
        <end position="113"/>
    </location>
</feature>